<reference evidence="2" key="1">
    <citation type="journal article" date="2012" name="Stand. Genomic Sci.">
        <title>Genome sequence of the Antarctic rhodopsins-containing flavobacterium Gillisia limnaea type strain (R-8282(T)).</title>
        <authorList>
            <person name="Riedel T."/>
            <person name="Held B."/>
            <person name="Nolan M."/>
            <person name="Lucas S."/>
            <person name="Lapidus A."/>
            <person name="Tice H."/>
            <person name="Del Rio T.G."/>
            <person name="Cheng J.F."/>
            <person name="Han C."/>
            <person name="Tapia R."/>
            <person name="Goodwin L.A."/>
            <person name="Pitluck S."/>
            <person name="Liolios K."/>
            <person name="Mavromatis K."/>
            <person name="Pagani I."/>
            <person name="Ivanova N."/>
            <person name="Mikhailova N."/>
            <person name="Pati A."/>
            <person name="Chen A."/>
            <person name="Palaniappan K."/>
            <person name="Land M."/>
            <person name="Rohde M."/>
            <person name="Tindall B.J."/>
            <person name="Detter J.C."/>
            <person name="Goker M."/>
            <person name="Bristow J."/>
            <person name="Eisen J.A."/>
            <person name="Markowitz V."/>
            <person name="Hugenholtz P."/>
            <person name="Kyrpides N.C."/>
            <person name="Klenk H.P."/>
            <person name="Woyke T."/>
        </authorList>
    </citation>
    <scope>NUCLEOTIDE SEQUENCE [LARGE SCALE GENOMIC DNA]</scope>
    <source>
        <strain evidence="2">DSM 15749 / LMG 21470 / R-8282</strain>
    </source>
</reference>
<dbReference type="AlphaFoldDB" id="H2BS62"/>
<proteinExistence type="predicted"/>
<dbReference type="OrthoDB" id="1443689at2"/>
<dbReference type="STRING" id="865937.Gilli_2978"/>
<protein>
    <recommendedName>
        <fullName evidence="3">Four helix bundle protein</fullName>
    </recommendedName>
</protein>
<evidence type="ECO:0000313" key="2">
    <source>
        <dbReference type="Proteomes" id="UP000003844"/>
    </source>
</evidence>
<dbReference type="eggNOG" id="ENOG503163Q">
    <property type="taxonomic scope" value="Bacteria"/>
</dbReference>
<keyword evidence="2" id="KW-1185">Reference proteome</keyword>
<organism evidence="1 2">
    <name type="scientific">Gillisia limnaea (strain DSM 15749 / LMG 21470 / R-8282)</name>
    <dbReference type="NCBI Taxonomy" id="865937"/>
    <lineage>
        <taxon>Bacteria</taxon>
        <taxon>Pseudomonadati</taxon>
        <taxon>Bacteroidota</taxon>
        <taxon>Flavobacteriia</taxon>
        <taxon>Flavobacteriales</taxon>
        <taxon>Flavobacteriaceae</taxon>
        <taxon>Gillisia</taxon>
    </lineage>
</organism>
<evidence type="ECO:0008006" key="3">
    <source>
        <dbReference type="Google" id="ProtNLM"/>
    </source>
</evidence>
<name>H2BS62_GILLR</name>
<accession>H2BS62</accession>
<dbReference type="EMBL" id="JH594606">
    <property type="protein sequence ID" value="EHQ03588.1"/>
    <property type="molecule type" value="Genomic_DNA"/>
</dbReference>
<sequence length="135" mass="15607">MQPVEFSTLPVYKKALEIFRVSRAIACSISDNRNILEMETSEEVNHRFAGELVTDALALVPELAVVQNTSSHSLRLKRARKIQKAARGILLKCRKLEFNGVKEKEFLSLLKSEIQQFNRIFEEWIYNLPMDKKVN</sequence>
<dbReference type="RefSeq" id="WP_006989894.1">
    <property type="nucleotide sequence ID" value="NZ_JH594606.1"/>
</dbReference>
<dbReference type="Proteomes" id="UP000003844">
    <property type="component" value="Unassembled WGS sequence"/>
</dbReference>
<gene>
    <name evidence="1" type="ORF">Gilli_2978</name>
</gene>
<evidence type="ECO:0000313" key="1">
    <source>
        <dbReference type="EMBL" id="EHQ03588.1"/>
    </source>
</evidence>
<dbReference type="HOGENOM" id="CLU_157194_0_0_10"/>